<reference evidence="1 2" key="1">
    <citation type="submission" date="2019-04" db="EMBL/GenBank/DDBJ databases">
        <title>Annotation for the trematode Fasciola gigantica.</title>
        <authorList>
            <person name="Choi Y.-J."/>
        </authorList>
    </citation>
    <scope>NUCLEOTIDE SEQUENCE [LARGE SCALE GENOMIC DNA]</scope>
    <source>
        <strain evidence="1">Uganda_cow_1</strain>
    </source>
</reference>
<sequence>MDSCPVHVRNAIDCGTVYASPCHVSAPSLLGLVHSVPHLALVLAVLGPRTRSYLLCHMLCPVRIL</sequence>
<organism evidence="1 2">
    <name type="scientific">Fasciola gigantica</name>
    <name type="common">Giant liver fluke</name>
    <dbReference type="NCBI Taxonomy" id="46835"/>
    <lineage>
        <taxon>Eukaryota</taxon>
        <taxon>Metazoa</taxon>
        <taxon>Spiralia</taxon>
        <taxon>Lophotrochozoa</taxon>
        <taxon>Platyhelminthes</taxon>
        <taxon>Trematoda</taxon>
        <taxon>Digenea</taxon>
        <taxon>Plagiorchiida</taxon>
        <taxon>Echinostomata</taxon>
        <taxon>Echinostomatoidea</taxon>
        <taxon>Fasciolidae</taxon>
        <taxon>Fasciola</taxon>
    </lineage>
</organism>
<proteinExistence type="predicted"/>
<keyword evidence="2" id="KW-1185">Reference proteome</keyword>
<dbReference type="EMBL" id="SUNJ01005018">
    <property type="protein sequence ID" value="TPP63974.1"/>
    <property type="molecule type" value="Genomic_DNA"/>
</dbReference>
<gene>
    <name evidence="1" type="ORF">FGIG_12582</name>
</gene>
<dbReference type="Proteomes" id="UP000316759">
    <property type="component" value="Unassembled WGS sequence"/>
</dbReference>
<protein>
    <submittedName>
        <fullName evidence="1">Uncharacterized protein</fullName>
    </submittedName>
</protein>
<dbReference type="AlphaFoldDB" id="A0A504YRH4"/>
<evidence type="ECO:0000313" key="1">
    <source>
        <dbReference type="EMBL" id="TPP63974.1"/>
    </source>
</evidence>
<comment type="caution">
    <text evidence="1">The sequence shown here is derived from an EMBL/GenBank/DDBJ whole genome shotgun (WGS) entry which is preliminary data.</text>
</comment>
<name>A0A504YRH4_FASGI</name>
<accession>A0A504YRH4</accession>
<evidence type="ECO:0000313" key="2">
    <source>
        <dbReference type="Proteomes" id="UP000316759"/>
    </source>
</evidence>